<comment type="subcellular location">
    <subcellularLocation>
        <location evidence="1">Secreted</location>
        <location evidence="1">Extracellular space</location>
        <location evidence="1">Apoplast</location>
    </subcellularLocation>
</comment>
<keyword evidence="3" id="KW-0964">Secreted</keyword>
<dbReference type="OrthoDB" id="668106at2759"/>
<name>A0A3L6RWG4_PANMI</name>
<evidence type="ECO:0000313" key="8">
    <source>
        <dbReference type="Proteomes" id="UP000275267"/>
    </source>
</evidence>
<dbReference type="PANTHER" id="PTHR31279:SF40">
    <property type="entry name" value="OS06G0220200 PROTEIN"/>
    <property type="match status" value="1"/>
</dbReference>
<dbReference type="AlphaFoldDB" id="A0A3L6RWG4"/>
<evidence type="ECO:0000256" key="6">
    <source>
        <dbReference type="SAM" id="SignalP"/>
    </source>
</evidence>
<organism evidence="7 8">
    <name type="scientific">Panicum miliaceum</name>
    <name type="common">Proso millet</name>
    <name type="synonym">Broomcorn millet</name>
    <dbReference type="NCBI Taxonomy" id="4540"/>
    <lineage>
        <taxon>Eukaryota</taxon>
        <taxon>Viridiplantae</taxon>
        <taxon>Streptophyta</taxon>
        <taxon>Embryophyta</taxon>
        <taxon>Tracheophyta</taxon>
        <taxon>Spermatophyta</taxon>
        <taxon>Magnoliopsida</taxon>
        <taxon>Liliopsida</taxon>
        <taxon>Poales</taxon>
        <taxon>Poaceae</taxon>
        <taxon>PACMAD clade</taxon>
        <taxon>Panicoideae</taxon>
        <taxon>Panicodae</taxon>
        <taxon>Paniceae</taxon>
        <taxon>Panicinae</taxon>
        <taxon>Panicum</taxon>
        <taxon>Panicum sect. Panicum</taxon>
    </lineage>
</organism>
<dbReference type="GO" id="GO:0048046">
    <property type="term" value="C:apoplast"/>
    <property type="evidence" value="ECO:0007669"/>
    <property type="project" value="UniProtKB-SubCell"/>
</dbReference>
<dbReference type="STRING" id="4540.A0A3L6RWG4"/>
<proteinExistence type="inferred from homology"/>
<comment type="caution">
    <text evidence="7">The sequence shown here is derived from an EMBL/GenBank/DDBJ whole genome shotgun (WGS) entry which is preliminary data.</text>
</comment>
<comment type="similarity">
    <text evidence="5">Belongs to the EXORDIUM family.</text>
</comment>
<evidence type="ECO:0000256" key="2">
    <source>
        <dbReference type="ARBA" id="ARBA00022523"/>
    </source>
</evidence>
<dbReference type="PANTHER" id="PTHR31279">
    <property type="entry name" value="PROTEIN EXORDIUM-LIKE 5"/>
    <property type="match status" value="1"/>
</dbReference>
<dbReference type="InterPro" id="IPR006766">
    <property type="entry name" value="EXORDIUM-like"/>
</dbReference>
<gene>
    <name evidence="7" type="ORF">C2845_PM09G08850</name>
</gene>
<accession>A0A3L6RWG4</accession>
<evidence type="ECO:0000256" key="1">
    <source>
        <dbReference type="ARBA" id="ARBA00004271"/>
    </source>
</evidence>
<sequence length="320" mass="32680">MASRSLISTRALQMAAALIVLSQARPSLCQQRRELELVEIPTGDQLTYHGGAVLSGDIPVSIVWYGSFSPEKKAIVVDFIESLTSKPASATPSVAQWWGTIRKVYLSNATASGGGGGGDTRVLLASQAADEQYSLGKSLTLGQVSQLAAGAAPGKGALVLVLTGADVVVEGFGSVRCGLHGADAGAGYAYAWAGDAERQCPGQCAWPFARPSYGPQDKPLAAPNGDVGVDGMMVTLASMVAGAVTNPFRDAYYQGEKDAALEACTACAGVYGSGSYPGYAGDVLVDQATGGSYNAVGAGGHKYLLPAVYDTAKPGCSTLV</sequence>
<reference evidence="8" key="1">
    <citation type="journal article" date="2019" name="Nat. Commun.">
        <title>The genome of broomcorn millet.</title>
        <authorList>
            <person name="Zou C."/>
            <person name="Miki D."/>
            <person name="Li D."/>
            <person name="Tang Q."/>
            <person name="Xiao L."/>
            <person name="Rajput S."/>
            <person name="Deng P."/>
            <person name="Jia W."/>
            <person name="Huang R."/>
            <person name="Zhang M."/>
            <person name="Sun Y."/>
            <person name="Hu J."/>
            <person name="Fu X."/>
            <person name="Schnable P.S."/>
            <person name="Li F."/>
            <person name="Zhang H."/>
            <person name="Feng B."/>
            <person name="Zhu X."/>
            <person name="Liu R."/>
            <person name="Schnable J.C."/>
            <person name="Zhu J.-K."/>
            <person name="Zhang H."/>
        </authorList>
    </citation>
    <scope>NUCLEOTIDE SEQUENCE [LARGE SCALE GENOMIC DNA]</scope>
</reference>
<evidence type="ECO:0000256" key="5">
    <source>
        <dbReference type="ARBA" id="ARBA00023591"/>
    </source>
</evidence>
<dbReference type="EMBL" id="PQIB02000006">
    <property type="protein sequence ID" value="RLN11291.1"/>
    <property type="molecule type" value="Genomic_DNA"/>
</dbReference>
<evidence type="ECO:0000256" key="4">
    <source>
        <dbReference type="ARBA" id="ARBA00022729"/>
    </source>
</evidence>
<feature type="signal peptide" evidence="6">
    <location>
        <begin position="1"/>
        <end position="29"/>
    </location>
</feature>
<keyword evidence="4 6" id="KW-0732">Signal</keyword>
<protein>
    <submittedName>
        <fullName evidence="7">Protein EXORDIUM-like</fullName>
    </submittedName>
</protein>
<dbReference type="Proteomes" id="UP000275267">
    <property type="component" value="Unassembled WGS sequence"/>
</dbReference>
<dbReference type="Pfam" id="PF04674">
    <property type="entry name" value="Phi_1"/>
    <property type="match status" value="1"/>
</dbReference>
<keyword evidence="2" id="KW-0052">Apoplast</keyword>
<feature type="chain" id="PRO_5018177989" evidence="6">
    <location>
        <begin position="30"/>
        <end position="320"/>
    </location>
</feature>
<keyword evidence="8" id="KW-1185">Reference proteome</keyword>
<evidence type="ECO:0000313" key="7">
    <source>
        <dbReference type="EMBL" id="RLN11291.1"/>
    </source>
</evidence>
<evidence type="ECO:0000256" key="3">
    <source>
        <dbReference type="ARBA" id="ARBA00022525"/>
    </source>
</evidence>